<dbReference type="PROSITE" id="PS00775">
    <property type="entry name" value="GLYCOSYL_HYDROL_F3"/>
    <property type="match status" value="1"/>
</dbReference>
<reference evidence="8" key="2">
    <citation type="journal article" date="2021" name="PeerJ">
        <title>Extensive microbial diversity within the chicken gut microbiome revealed by metagenomics and culture.</title>
        <authorList>
            <person name="Gilroy R."/>
            <person name="Ravi A."/>
            <person name="Getino M."/>
            <person name="Pursley I."/>
            <person name="Horton D.L."/>
            <person name="Alikhan N.F."/>
            <person name="Baker D."/>
            <person name="Gharbi K."/>
            <person name="Hall N."/>
            <person name="Watson M."/>
            <person name="Adriaenssens E.M."/>
            <person name="Foster-Nyarko E."/>
            <person name="Jarju S."/>
            <person name="Secka A."/>
            <person name="Antonio M."/>
            <person name="Oren A."/>
            <person name="Chaudhuri R.R."/>
            <person name="La Ragione R."/>
            <person name="Hildebrand F."/>
            <person name="Pallen M.J."/>
        </authorList>
    </citation>
    <scope>NUCLEOTIDE SEQUENCE</scope>
    <source>
        <strain evidence="8">ChiSxjej1B13-7041</strain>
    </source>
</reference>
<dbReference type="Gene3D" id="3.20.20.300">
    <property type="entry name" value="Glycoside hydrolase, family 3, N-terminal domain"/>
    <property type="match status" value="1"/>
</dbReference>
<dbReference type="SUPFAM" id="SSF51445">
    <property type="entry name" value="(Trans)glycosidases"/>
    <property type="match status" value="1"/>
</dbReference>
<dbReference type="Proteomes" id="UP000886841">
    <property type="component" value="Unassembled WGS sequence"/>
</dbReference>
<gene>
    <name evidence="8" type="ORF">IAB98_10600</name>
</gene>
<proteinExistence type="inferred from homology"/>
<feature type="region of interest" description="Disordered" evidence="6">
    <location>
        <begin position="37"/>
        <end position="94"/>
    </location>
</feature>
<evidence type="ECO:0000256" key="1">
    <source>
        <dbReference type="ARBA" id="ARBA00001231"/>
    </source>
</evidence>
<keyword evidence="4 8" id="KW-0378">Hydrolase</keyword>
<reference evidence="8" key="1">
    <citation type="submission" date="2020-10" db="EMBL/GenBank/DDBJ databases">
        <authorList>
            <person name="Gilroy R."/>
        </authorList>
    </citation>
    <scope>NUCLEOTIDE SEQUENCE</scope>
    <source>
        <strain evidence="8">ChiSxjej1B13-7041</strain>
    </source>
</reference>
<evidence type="ECO:0000259" key="7">
    <source>
        <dbReference type="Pfam" id="PF00933"/>
    </source>
</evidence>
<comment type="catalytic activity">
    <reaction evidence="1">
        <text>Hydrolysis of terminal non-reducing N-acetyl-D-hexosamine residues in N-acetyl-beta-D-hexosaminides.</text>
        <dbReference type="EC" id="3.2.1.52"/>
    </reaction>
</comment>
<dbReference type="GO" id="GO:0004563">
    <property type="term" value="F:beta-N-acetylhexosaminidase activity"/>
    <property type="evidence" value="ECO:0007669"/>
    <property type="project" value="UniProtKB-EC"/>
</dbReference>
<evidence type="ECO:0000256" key="2">
    <source>
        <dbReference type="ARBA" id="ARBA00005336"/>
    </source>
</evidence>
<evidence type="ECO:0000256" key="6">
    <source>
        <dbReference type="SAM" id="MobiDB-lite"/>
    </source>
</evidence>
<evidence type="ECO:0000256" key="3">
    <source>
        <dbReference type="ARBA" id="ARBA00012663"/>
    </source>
</evidence>
<dbReference type="Pfam" id="PF00933">
    <property type="entry name" value="Glyco_hydro_3"/>
    <property type="match status" value="1"/>
</dbReference>
<comment type="similarity">
    <text evidence="2">Belongs to the glycosyl hydrolase 3 family.</text>
</comment>
<protein>
    <recommendedName>
        <fullName evidence="3">beta-N-acetylhexosaminidase</fullName>
        <ecNumber evidence="3">3.2.1.52</ecNumber>
    </recommendedName>
</protein>
<dbReference type="InterPro" id="IPR001764">
    <property type="entry name" value="Glyco_hydro_3_N"/>
</dbReference>
<evidence type="ECO:0000313" key="8">
    <source>
        <dbReference type="EMBL" id="HIR93853.1"/>
    </source>
</evidence>
<feature type="domain" description="Glycoside hydrolase family 3 N-terminal" evidence="7">
    <location>
        <begin position="111"/>
        <end position="441"/>
    </location>
</feature>
<comment type="caution">
    <text evidence="8">The sequence shown here is derived from an EMBL/GenBank/DDBJ whole genome shotgun (WGS) entry which is preliminary data.</text>
</comment>
<dbReference type="AlphaFoldDB" id="A0A9D1JGC8"/>
<dbReference type="EC" id="3.2.1.52" evidence="3"/>
<dbReference type="PANTHER" id="PTHR30480:SF13">
    <property type="entry name" value="BETA-HEXOSAMINIDASE"/>
    <property type="match status" value="1"/>
</dbReference>
<dbReference type="GO" id="GO:0005975">
    <property type="term" value="P:carbohydrate metabolic process"/>
    <property type="evidence" value="ECO:0007669"/>
    <property type="project" value="InterPro"/>
</dbReference>
<dbReference type="GO" id="GO:0009254">
    <property type="term" value="P:peptidoglycan turnover"/>
    <property type="evidence" value="ECO:0007669"/>
    <property type="project" value="TreeGrafter"/>
</dbReference>
<organism evidence="8 9">
    <name type="scientific">Candidatus Egerieimonas intestinavium</name>
    <dbReference type="NCBI Taxonomy" id="2840777"/>
    <lineage>
        <taxon>Bacteria</taxon>
        <taxon>Bacillati</taxon>
        <taxon>Bacillota</taxon>
        <taxon>Clostridia</taxon>
        <taxon>Lachnospirales</taxon>
        <taxon>Lachnospiraceae</taxon>
        <taxon>Lachnospiraceae incertae sedis</taxon>
        <taxon>Candidatus Egerieimonas</taxon>
    </lineage>
</organism>
<feature type="compositionally biased region" description="Pro residues" evidence="6">
    <location>
        <begin position="74"/>
        <end position="90"/>
    </location>
</feature>
<dbReference type="InterPro" id="IPR017853">
    <property type="entry name" value="GH"/>
</dbReference>
<dbReference type="InterPro" id="IPR050226">
    <property type="entry name" value="NagZ_Beta-hexosaminidase"/>
</dbReference>
<name>A0A9D1JGC8_9FIRM</name>
<dbReference type="PANTHER" id="PTHR30480">
    <property type="entry name" value="BETA-HEXOSAMINIDASE-RELATED"/>
    <property type="match status" value="1"/>
</dbReference>
<evidence type="ECO:0000256" key="4">
    <source>
        <dbReference type="ARBA" id="ARBA00022801"/>
    </source>
</evidence>
<feature type="compositionally biased region" description="Basic and acidic residues" evidence="6">
    <location>
        <begin position="50"/>
        <end position="60"/>
    </location>
</feature>
<evidence type="ECO:0000256" key="5">
    <source>
        <dbReference type="ARBA" id="ARBA00023295"/>
    </source>
</evidence>
<dbReference type="EMBL" id="DVHU01000094">
    <property type="protein sequence ID" value="HIR93853.1"/>
    <property type="molecule type" value="Genomic_DNA"/>
</dbReference>
<keyword evidence="5" id="KW-0326">Glycosidase</keyword>
<evidence type="ECO:0000313" key="9">
    <source>
        <dbReference type="Proteomes" id="UP000886841"/>
    </source>
</evidence>
<accession>A0A9D1JGC8</accession>
<sequence>MKKRKRRILRFVILLLILLGLLAWGLAKLYWENANSAAGEGETAPGGKVQGEEETGRELSEPEGTVPEEQETPTPSPSAVPTSTPTPSPTPSQEELLEMQVEEKLASMTQEEKVAQLFFITPEALTGTSQVQAAGEVTRERFGQYPVGGIIYFQHNLSSEEQTREMLTQIQQISRDRIGLPLFTGVDEEGGTVTRVAGKSGFSALDVGDMRQIGASEDPEQAYQVGLTIGSYLADLGFNVDFAPCADVLTNPENTVVARRSFGSDPELVAQMVCREMDGLEEMGVFACPKHFPGHGATRGDTHQGYSYTEKTWEELESQELVPFVRAVERGTDFLMVGHISLPNALQQDLPASLSQEVITGVLREKLGYQGLVITDALNMGAIQNVYSSGEAAVAALLAGGDLLLMPADFAGAYSGVLEAVQTGVISSQRLDDSVSRILRVKLAMESGNSLD</sequence>
<dbReference type="InterPro" id="IPR019800">
    <property type="entry name" value="Glyco_hydro_3_AS"/>
</dbReference>
<dbReference type="InterPro" id="IPR036962">
    <property type="entry name" value="Glyco_hydro_3_N_sf"/>
</dbReference>